<protein>
    <submittedName>
        <fullName evidence="1">Uncharacterized protein</fullName>
    </submittedName>
</protein>
<name>R4YNL3_OLEAN</name>
<reference evidence="1 2" key="1">
    <citation type="journal article" date="2013" name="Nat. Commun.">
        <title>Genome sequence and functional genomic analysis of the oil-degrading bacterium Oleispira antarctica.</title>
        <authorList>
            <person name="Kube M."/>
            <person name="Chernikova T.N."/>
            <person name="Al-Ramahi Y."/>
            <person name="Beloqui A."/>
            <person name="Lopez-Cortez N."/>
            <person name="Guazzaroni M.E."/>
            <person name="Heipieper H.J."/>
            <person name="Klages S."/>
            <person name="Kotsyurbenko O.R."/>
            <person name="Langer I."/>
            <person name="Nechitaylo T.Y."/>
            <person name="Lunsdorf H."/>
            <person name="Fernandez M."/>
            <person name="Juarez S."/>
            <person name="Ciordia S."/>
            <person name="Singer A."/>
            <person name="Kagan O."/>
            <person name="Egorova O."/>
            <person name="Petit P.A."/>
            <person name="Stogios P."/>
            <person name="Kim Y."/>
            <person name="Tchigvintsev A."/>
            <person name="Flick R."/>
            <person name="Denaro R."/>
            <person name="Genovese M."/>
            <person name="Albar J.P."/>
            <person name="Reva O.N."/>
            <person name="Martinez-Gomariz M."/>
            <person name="Tran H."/>
            <person name="Ferrer M."/>
            <person name="Savchenko A."/>
            <person name="Yakunin A.F."/>
            <person name="Yakimov M.M."/>
            <person name="Golyshina O.V."/>
            <person name="Reinhardt R."/>
            <person name="Golyshin P.N."/>
        </authorList>
    </citation>
    <scope>NUCLEOTIDE SEQUENCE [LARGE SCALE GENOMIC DNA]</scope>
</reference>
<dbReference type="STRING" id="698738.OLEAN_C24900"/>
<organism evidence="1 2">
    <name type="scientific">Oleispira antarctica RB-8</name>
    <dbReference type="NCBI Taxonomy" id="698738"/>
    <lineage>
        <taxon>Bacteria</taxon>
        <taxon>Pseudomonadati</taxon>
        <taxon>Pseudomonadota</taxon>
        <taxon>Gammaproteobacteria</taxon>
        <taxon>Oceanospirillales</taxon>
        <taxon>Oceanospirillaceae</taxon>
        <taxon>Oleispira</taxon>
    </lineage>
</organism>
<dbReference type="HOGENOM" id="CLU_1395099_0_0_6"/>
<dbReference type="Proteomes" id="UP000032749">
    <property type="component" value="Chromosome"/>
</dbReference>
<evidence type="ECO:0000313" key="2">
    <source>
        <dbReference type="Proteomes" id="UP000032749"/>
    </source>
</evidence>
<dbReference type="EMBL" id="FO203512">
    <property type="protein sequence ID" value="CCK76666.1"/>
    <property type="molecule type" value="Genomic_DNA"/>
</dbReference>
<gene>
    <name evidence="1" type="ORF">OLEAN_C24900</name>
</gene>
<dbReference type="KEGG" id="oai:OLEAN_C24900"/>
<dbReference type="AlphaFoldDB" id="R4YNL3"/>
<keyword evidence="2" id="KW-1185">Reference proteome</keyword>
<dbReference type="OrthoDB" id="6225716at2"/>
<sequence>MTKKDITKEILAIHAEETLSKIMADVRSEMDNGMPEGLSSELDMLLKRAKGASEQTPSNIVAFKPRSQTKIVDSFGSTELLAAAGQSLGDWFSQPMSFGGAGFILDVRRVIGSENEVDIYLSPNNSDKGIMEKTLSAYMGKSVEVVISNNGEPLLEANLYIDEAGGAAEGSGVLVEANKSKAVKGNLSIDVVIKG</sequence>
<evidence type="ECO:0000313" key="1">
    <source>
        <dbReference type="EMBL" id="CCK76666.1"/>
    </source>
</evidence>
<proteinExistence type="predicted"/>
<accession>R4YNL3</accession>